<reference evidence="1 2" key="1">
    <citation type="journal article" date="2018" name="Plant J.">
        <title>Genome sequences of Chlorella sorokiniana UTEX 1602 and Micractinium conductrix SAG 241.80: implications to maltose excretion by a green alga.</title>
        <authorList>
            <person name="Arriola M.B."/>
            <person name="Velmurugan N."/>
            <person name="Zhang Y."/>
            <person name="Plunkett M.H."/>
            <person name="Hondzo H."/>
            <person name="Barney B.M."/>
        </authorList>
    </citation>
    <scope>NUCLEOTIDE SEQUENCE [LARGE SCALE GENOMIC DNA]</scope>
    <source>
        <strain evidence="1 2">SAG 241.80</strain>
    </source>
</reference>
<dbReference type="Proteomes" id="UP000239649">
    <property type="component" value="Unassembled WGS sequence"/>
</dbReference>
<keyword evidence="2" id="KW-1185">Reference proteome</keyword>
<dbReference type="EMBL" id="LHPF02000001">
    <property type="protein sequence ID" value="PSC76606.1"/>
    <property type="molecule type" value="Genomic_DNA"/>
</dbReference>
<evidence type="ECO:0000313" key="1">
    <source>
        <dbReference type="EMBL" id="PSC76606.1"/>
    </source>
</evidence>
<gene>
    <name evidence="1" type="ORF">C2E20_0168</name>
</gene>
<name>A0A2P6VR76_9CHLO</name>
<evidence type="ECO:0000313" key="2">
    <source>
        <dbReference type="Proteomes" id="UP000239649"/>
    </source>
</evidence>
<sequence>MSATALLGFRPPLAQRRAFSASVLHGRQPDKSLVRAGGVAAVAAPPPSPAPPRAPLRRGLLGKPWDHIITIAVCIYFAYREDDVVEFTLYALGAMGVFASIWDDD</sequence>
<protein>
    <submittedName>
        <fullName evidence="1">Uncharacterized protein</fullName>
    </submittedName>
</protein>
<proteinExistence type="predicted"/>
<accession>A0A2P6VR76</accession>
<organism evidence="1 2">
    <name type="scientific">Micractinium conductrix</name>
    <dbReference type="NCBI Taxonomy" id="554055"/>
    <lineage>
        <taxon>Eukaryota</taxon>
        <taxon>Viridiplantae</taxon>
        <taxon>Chlorophyta</taxon>
        <taxon>core chlorophytes</taxon>
        <taxon>Trebouxiophyceae</taxon>
        <taxon>Chlorellales</taxon>
        <taxon>Chlorellaceae</taxon>
        <taxon>Chlorella clade</taxon>
        <taxon>Micractinium</taxon>
    </lineage>
</organism>
<dbReference type="AlphaFoldDB" id="A0A2P6VR76"/>
<comment type="caution">
    <text evidence="1">The sequence shown here is derived from an EMBL/GenBank/DDBJ whole genome shotgun (WGS) entry which is preliminary data.</text>
</comment>